<gene>
    <name evidence="2" type="ORF">NDO55_11420</name>
</gene>
<accession>A0A9X2J2L8</accession>
<dbReference type="Gene3D" id="2.130.10.10">
    <property type="entry name" value="YVTN repeat-like/Quinoprotein amine dehydrogenase"/>
    <property type="match status" value="2"/>
</dbReference>
<dbReference type="PANTHER" id="PTHR47197:SF3">
    <property type="entry name" value="DIHYDRO-HEME D1 DEHYDROGENASE"/>
    <property type="match status" value="1"/>
</dbReference>
<dbReference type="Proteomes" id="UP001155128">
    <property type="component" value="Unassembled WGS sequence"/>
</dbReference>
<dbReference type="EMBL" id="JAMSHT010000001">
    <property type="protein sequence ID" value="MCM8558428.1"/>
    <property type="molecule type" value="Genomic_DNA"/>
</dbReference>
<dbReference type="PROSITE" id="PS51257">
    <property type="entry name" value="PROKAR_LIPOPROTEIN"/>
    <property type="match status" value="1"/>
</dbReference>
<comment type="caution">
    <text evidence="2">The sequence shown here is derived from an EMBL/GenBank/DDBJ whole genome shotgun (WGS) entry which is preliminary data.</text>
</comment>
<evidence type="ECO:0000313" key="2">
    <source>
        <dbReference type="EMBL" id="MCM8558428.1"/>
    </source>
</evidence>
<dbReference type="RefSeq" id="WP_252115315.1">
    <property type="nucleotide sequence ID" value="NZ_JAMSHT010000001.1"/>
</dbReference>
<keyword evidence="1" id="KW-0732">Signal</keyword>
<dbReference type="InterPro" id="IPR051200">
    <property type="entry name" value="Host-pathogen_enzymatic-act"/>
</dbReference>
<name>A0A9X2J2L8_9SPHN</name>
<protein>
    <submittedName>
        <fullName evidence="2">YncE family protein</fullName>
    </submittedName>
</protein>
<dbReference type="InterPro" id="IPR011964">
    <property type="entry name" value="YVTN_b-propeller_repeat"/>
</dbReference>
<organism evidence="2 3">
    <name type="scientific">Sphingomicrobium sediminis</name>
    <dbReference type="NCBI Taxonomy" id="2950949"/>
    <lineage>
        <taxon>Bacteria</taxon>
        <taxon>Pseudomonadati</taxon>
        <taxon>Pseudomonadota</taxon>
        <taxon>Alphaproteobacteria</taxon>
        <taxon>Sphingomonadales</taxon>
        <taxon>Sphingomonadaceae</taxon>
        <taxon>Sphingomicrobium</taxon>
    </lineage>
</organism>
<dbReference type="InterPro" id="IPR019405">
    <property type="entry name" value="Lactonase_7-beta_prop"/>
</dbReference>
<proteinExistence type="predicted"/>
<dbReference type="Pfam" id="PF10282">
    <property type="entry name" value="Lactonase"/>
    <property type="match status" value="1"/>
</dbReference>
<feature type="chain" id="PRO_5040770540" evidence="1">
    <location>
        <begin position="20"/>
        <end position="323"/>
    </location>
</feature>
<sequence length="323" mass="34133">MRTLFLAPLIMLSACSTTAEPLRYGTSADMLVVGNKSEDTVSFIDLDTGAELARLATGSNPHEIAVSPDGETVAVVHYGGKSVELFDAEDPASIRTIDLGDNEGPHGIVWASNDRLIITTERSQSLTIVDLEDDSVRAIPTGQQVSHMVALTPDEETAFVANMGSGTVSVIDLKTGSKVRDIAAGDTPEGIAVSPTGKALWVADRDNATLIQFEIPTYREIRRYETGNFPIRVAVSPDGKRVVTSNYADGSLTVIDTDKAPQTIAVSGTQEAGQVTILFAEDGRHLFVAETGRAQVALVDLDTGEVVTRFDAGAGSDGLALAD</sequence>
<evidence type="ECO:0000313" key="3">
    <source>
        <dbReference type="Proteomes" id="UP001155128"/>
    </source>
</evidence>
<dbReference type="PANTHER" id="PTHR47197">
    <property type="entry name" value="PROTEIN NIRF"/>
    <property type="match status" value="1"/>
</dbReference>
<feature type="signal peptide" evidence="1">
    <location>
        <begin position="1"/>
        <end position="19"/>
    </location>
</feature>
<reference evidence="2" key="1">
    <citation type="submission" date="2022-06" db="EMBL/GenBank/DDBJ databases">
        <title>Sphingomicrobium sedimins sp. nov., a marine bacterium isolated from tidal flat.</title>
        <authorList>
            <person name="Kim C.-H."/>
            <person name="Yoo Y."/>
            <person name="Kim J.-J."/>
        </authorList>
    </citation>
    <scope>NUCLEOTIDE SEQUENCE</scope>
    <source>
        <strain evidence="2">GRR-S6-50</strain>
    </source>
</reference>
<dbReference type="InterPro" id="IPR011048">
    <property type="entry name" value="Haem_d1_sf"/>
</dbReference>
<dbReference type="NCBIfam" id="TIGR02276">
    <property type="entry name" value="beta_rpt_yvtn"/>
    <property type="match status" value="1"/>
</dbReference>
<keyword evidence="3" id="KW-1185">Reference proteome</keyword>
<dbReference type="AlphaFoldDB" id="A0A9X2J2L8"/>
<evidence type="ECO:0000256" key="1">
    <source>
        <dbReference type="SAM" id="SignalP"/>
    </source>
</evidence>
<dbReference type="SUPFAM" id="SSF51004">
    <property type="entry name" value="C-terminal (heme d1) domain of cytochrome cd1-nitrite reductase"/>
    <property type="match status" value="1"/>
</dbReference>
<dbReference type="InterPro" id="IPR015943">
    <property type="entry name" value="WD40/YVTN_repeat-like_dom_sf"/>
</dbReference>